<protein>
    <submittedName>
        <fullName evidence="1">Uncharacterized protein</fullName>
    </submittedName>
</protein>
<reference evidence="1 2" key="1">
    <citation type="submission" date="2016-11" db="EMBL/GenBank/DDBJ databases">
        <authorList>
            <person name="Jaros S."/>
            <person name="Januszkiewicz K."/>
            <person name="Wedrychowicz H."/>
        </authorList>
    </citation>
    <scope>NUCLEOTIDE SEQUENCE [LARGE SCALE GENOMIC DNA]</scope>
    <source>
        <strain evidence="1 2">DSM 9705</strain>
    </source>
</reference>
<evidence type="ECO:0000313" key="1">
    <source>
        <dbReference type="EMBL" id="SHH64778.1"/>
    </source>
</evidence>
<accession>A0A1M5UPL3</accession>
<dbReference type="Proteomes" id="UP000184139">
    <property type="component" value="Unassembled WGS sequence"/>
</dbReference>
<keyword evidence="2" id="KW-1185">Reference proteome</keyword>
<name>A0A1M5UPL3_9BACT</name>
<dbReference type="EMBL" id="FQXS01000005">
    <property type="protein sequence ID" value="SHH64778.1"/>
    <property type="molecule type" value="Genomic_DNA"/>
</dbReference>
<organism evidence="1 2">
    <name type="scientific">Desulfofustis glycolicus DSM 9705</name>
    <dbReference type="NCBI Taxonomy" id="1121409"/>
    <lineage>
        <taxon>Bacteria</taxon>
        <taxon>Pseudomonadati</taxon>
        <taxon>Thermodesulfobacteriota</taxon>
        <taxon>Desulfobulbia</taxon>
        <taxon>Desulfobulbales</taxon>
        <taxon>Desulfocapsaceae</taxon>
        <taxon>Desulfofustis</taxon>
    </lineage>
</organism>
<gene>
    <name evidence="1" type="ORF">SAMN02745124_01290</name>
</gene>
<proteinExistence type="predicted"/>
<sequence>MALPENIKQFVITDTIRVKVNLDSLGMVSNRAVTWGVRLAPGVSNARPDDALDYPELGFGTPKSAQPERCSLEQERCVLIDGRYLRRINR</sequence>
<evidence type="ECO:0000313" key="2">
    <source>
        <dbReference type="Proteomes" id="UP000184139"/>
    </source>
</evidence>
<dbReference type="AlphaFoldDB" id="A0A1M5UPL3"/>